<evidence type="ECO:0000313" key="4">
    <source>
        <dbReference type="Proteomes" id="UP000224563"/>
    </source>
</evidence>
<proteinExistence type="predicted"/>
<feature type="transmembrane region" description="Helical" evidence="1">
    <location>
        <begin position="99"/>
        <end position="118"/>
    </location>
</feature>
<comment type="caution">
    <text evidence="3">The sequence shown here is derived from an EMBL/GenBank/DDBJ whole genome shotgun (WGS) entry which is preliminary data.</text>
</comment>
<feature type="domain" description="CAAX prenyl protease 2/Lysostaphin resistance protein A-like" evidence="2">
    <location>
        <begin position="141"/>
        <end position="229"/>
    </location>
</feature>
<dbReference type="InterPro" id="IPR003675">
    <property type="entry name" value="Rce1/LyrA-like_dom"/>
</dbReference>
<evidence type="ECO:0000256" key="1">
    <source>
        <dbReference type="SAM" id="Phobius"/>
    </source>
</evidence>
<keyword evidence="1" id="KW-0812">Transmembrane</keyword>
<dbReference type="Pfam" id="PF02517">
    <property type="entry name" value="Rce1-like"/>
    <property type="match status" value="1"/>
</dbReference>
<dbReference type="EMBL" id="PDYG01000087">
    <property type="protein sequence ID" value="PHU37056.1"/>
    <property type="molecule type" value="Genomic_DNA"/>
</dbReference>
<feature type="transmembrane region" description="Helical" evidence="1">
    <location>
        <begin position="176"/>
        <end position="209"/>
    </location>
</feature>
<dbReference type="Proteomes" id="UP000224563">
    <property type="component" value="Unassembled WGS sequence"/>
</dbReference>
<evidence type="ECO:0000259" key="2">
    <source>
        <dbReference type="Pfam" id="PF02517"/>
    </source>
</evidence>
<organism evidence="3 4">
    <name type="scientific">Agathobacter ruminis</name>
    <dbReference type="NCBI Taxonomy" id="1712665"/>
    <lineage>
        <taxon>Bacteria</taxon>
        <taxon>Bacillati</taxon>
        <taxon>Bacillota</taxon>
        <taxon>Clostridia</taxon>
        <taxon>Lachnospirales</taxon>
        <taxon>Lachnospiraceae</taxon>
        <taxon>Agathobacter</taxon>
    </lineage>
</organism>
<feature type="transmembrane region" description="Helical" evidence="1">
    <location>
        <begin position="248"/>
        <end position="268"/>
    </location>
</feature>
<keyword evidence="4" id="KW-1185">Reference proteome</keyword>
<feature type="transmembrane region" description="Helical" evidence="1">
    <location>
        <begin position="51"/>
        <end position="72"/>
    </location>
</feature>
<dbReference type="PANTHER" id="PTHR36435">
    <property type="entry name" value="SLR1288 PROTEIN"/>
    <property type="match status" value="1"/>
</dbReference>
<dbReference type="PANTHER" id="PTHR36435:SF1">
    <property type="entry name" value="CAAX AMINO TERMINAL PROTEASE FAMILY PROTEIN"/>
    <property type="match status" value="1"/>
</dbReference>
<gene>
    <name evidence="3" type="ORF">CSX02_10200</name>
</gene>
<name>A0A2G3E194_9FIRM</name>
<sequence length="285" mass="31762">MEQFKLKNSIPILVWLAIYPALLYYAIMYILSTLCAFFARNILNVELTESVKAVVLLVSSVATIPFMFSVYANDRNAGLGIGGYLREHKPSVSKQKIKIALFAAVIVIVMGFALNNLIGMTPLIRWSEGYRNANANLYSGSLVVILMRSAFFVPILEELTFRGIVQFRMSVRLHRIWAILIAALLFAVMHMNVVQSTYAFFLGIVLGIICDHVGHIYPAVIGHMAVNAVTVLRVQFQWLPSLSDGSVSAWLISLGILCFGIAMLLLFVKIPIDSNQNQIHSEQTH</sequence>
<keyword evidence="1" id="KW-1133">Transmembrane helix</keyword>
<feature type="transmembrane region" description="Helical" evidence="1">
    <location>
        <begin position="12"/>
        <end position="39"/>
    </location>
</feature>
<dbReference type="InterPro" id="IPR052710">
    <property type="entry name" value="CAAX_protease"/>
</dbReference>
<feature type="transmembrane region" description="Helical" evidence="1">
    <location>
        <begin position="138"/>
        <end position="156"/>
    </location>
</feature>
<dbReference type="GO" id="GO:0004175">
    <property type="term" value="F:endopeptidase activity"/>
    <property type="evidence" value="ECO:0007669"/>
    <property type="project" value="UniProtKB-ARBA"/>
</dbReference>
<dbReference type="GO" id="GO:0080120">
    <property type="term" value="P:CAAX-box protein maturation"/>
    <property type="evidence" value="ECO:0007669"/>
    <property type="project" value="UniProtKB-ARBA"/>
</dbReference>
<dbReference type="AlphaFoldDB" id="A0A2G3E194"/>
<evidence type="ECO:0000313" key="3">
    <source>
        <dbReference type="EMBL" id="PHU37056.1"/>
    </source>
</evidence>
<accession>A0A2G3E194</accession>
<protein>
    <recommendedName>
        <fullName evidence="2">CAAX prenyl protease 2/Lysostaphin resistance protein A-like domain-containing protein</fullName>
    </recommendedName>
</protein>
<reference evidence="3 4" key="1">
    <citation type="submission" date="2017-10" db="EMBL/GenBank/DDBJ databases">
        <title>Resolving the taxonomy of Roseburia spp., Eubacterium rectale and Agathobacter spp. through phylogenomic analysis.</title>
        <authorList>
            <person name="Sheridan P.O."/>
            <person name="Walker A.W."/>
            <person name="Duncan S.H."/>
            <person name="Scott K.P."/>
            <person name="Toole P.W.O."/>
            <person name="Luis P."/>
            <person name="Flint H.J."/>
        </authorList>
    </citation>
    <scope>NUCLEOTIDE SEQUENCE [LARGE SCALE GENOMIC DNA]</scope>
    <source>
        <strain evidence="3 4">JK623</strain>
    </source>
</reference>
<dbReference type="RefSeq" id="WP_099386608.1">
    <property type="nucleotide sequence ID" value="NZ_JANSWH010000099.1"/>
</dbReference>
<keyword evidence="1" id="KW-0472">Membrane</keyword>
<reference evidence="3 4" key="2">
    <citation type="submission" date="2017-10" db="EMBL/GenBank/DDBJ databases">
        <authorList>
            <person name="Banno H."/>
            <person name="Chua N.-H."/>
        </authorList>
    </citation>
    <scope>NUCLEOTIDE SEQUENCE [LARGE SCALE GENOMIC DNA]</scope>
    <source>
        <strain evidence="3 4">JK623</strain>
    </source>
</reference>